<reference evidence="7" key="1">
    <citation type="submission" date="2022-11" db="UniProtKB">
        <authorList>
            <consortium name="WormBaseParasite"/>
        </authorList>
    </citation>
    <scope>IDENTIFICATION</scope>
</reference>
<dbReference type="CDD" id="cd14473">
    <property type="entry name" value="FERM_B-lobe"/>
    <property type="match status" value="1"/>
</dbReference>
<dbReference type="PROSITE" id="PS50057">
    <property type="entry name" value="FERM_3"/>
    <property type="match status" value="1"/>
</dbReference>
<sequence length="654" mass="73544">MEYLRQKIDLNQIELFGFRYQMRCNDPDERIWRWVEMNKPLKKQLEKLACKPRQVHLAILFHTPNAFALHDHMSRSIYFVLLKLEVISGQLNMDMDKYIHLAAHSLQVEYSDYDPLVHTLDFLRSLLLLPAHLYRNPQFVDEILLRILSIYESISGIQPMAAALMYIVNALQCDGYGEEYFPGKDDESIEVQFGYTPDGLAVKKTHSPTQKYRWDELKEVSTNKRNVNIKCKDGNAFFVVVEDPDMARYICTILHWQWHYGTKEAIIHKAIPMNMANIQGGIKLFGSHPPPLRLSSNAESHSTRTSTSFDLGPCSAQSSITCSNGQPSSTSMIFNSLKFPSAIQQSLHSLNNNPRLTTPSISTHSIPNHSVLNAMKASPVYGPRAYMWNGVQATPPKSVTPDAAQTMDGEKLKLVEREILKQLLIEQGNLAKTIGSSPEIHMMGTNNGRVANSQLLKRIYAHIPQAYMSVAAYNEGKSHEHAASTPDLSLKWRSNPELKHHFVSKDRTASIEPRDIHNQPESELSNSATNSSNGSSSRNLHQIGTTPSIFGEFSQGKVVSSTLQRAPGQTITYPIPSQNHSAPVHITGIHVSKQSQSHQHNEKANGHLPNRKFSRNNVFRVENIHSEQNHQQQQRQTGLFSSASSSSSPISDDS</sequence>
<name>A0A914C0J9_9BILA</name>
<feature type="region of interest" description="Disordered" evidence="4">
    <location>
        <begin position="503"/>
        <end position="548"/>
    </location>
</feature>
<dbReference type="PANTHER" id="PTHR45706">
    <property type="entry name" value="TYROSINE-PROTEIN PHOSPHATASE"/>
    <property type="match status" value="1"/>
</dbReference>
<evidence type="ECO:0000313" key="6">
    <source>
        <dbReference type="Proteomes" id="UP000887540"/>
    </source>
</evidence>
<organism evidence="6 7">
    <name type="scientific">Acrobeloides nanus</name>
    <dbReference type="NCBI Taxonomy" id="290746"/>
    <lineage>
        <taxon>Eukaryota</taxon>
        <taxon>Metazoa</taxon>
        <taxon>Ecdysozoa</taxon>
        <taxon>Nematoda</taxon>
        <taxon>Chromadorea</taxon>
        <taxon>Rhabditida</taxon>
        <taxon>Tylenchina</taxon>
        <taxon>Cephalobomorpha</taxon>
        <taxon>Cephaloboidea</taxon>
        <taxon>Cephalobidae</taxon>
        <taxon>Acrobeloides</taxon>
    </lineage>
</organism>
<keyword evidence="2" id="KW-0378">Hydrolase</keyword>
<evidence type="ECO:0000259" key="5">
    <source>
        <dbReference type="PROSITE" id="PS50057"/>
    </source>
</evidence>
<dbReference type="InterPro" id="IPR000299">
    <property type="entry name" value="FERM_domain"/>
</dbReference>
<feature type="compositionally biased region" description="Basic and acidic residues" evidence="4">
    <location>
        <begin position="503"/>
        <end position="520"/>
    </location>
</feature>
<feature type="domain" description="FERM" evidence="5">
    <location>
        <begin position="1"/>
        <end position="265"/>
    </location>
</feature>
<evidence type="ECO:0000256" key="4">
    <source>
        <dbReference type="SAM" id="MobiDB-lite"/>
    </source>
</evidence>
<protein>
    <recommendedName>
        <fullName evidence="1">protein-tyrosine-phosphatase</fullName>
        <ecNumber evidence="1">3.1.3.48</ecNumber>
    </recommendedName>
</protein>
<evidence type="ECO:0000256" key="3">
    <source>
        <dbReference type="ARBA" id="ARBA00022912"/>
    </source>
</evidence>
<dbReference type="Gene3D" id="1.20.80.10">
    <property type="match status" value="1"/>
</dbReference>
<dbReference type="SUPFAM" id="SSF50729">
    <property type="entry name" value="PH domain-like"/>
    <property type="match status" value="1"/>
</dbReference>
<dbReference type="InterPro" id="IPR019748">
    <property type="entry name" value="FERM_central"/>
</dbReference>
<dbReference type="Proteomes" id="UP000887540">
    <property type="component" value="Unplaced"/>
</dbReference>
<dbReference type="InterPro" id="IPR011993">
    <property type="entry name" value="PH-like_dom_sf"/>
</dbReference>
<feature type="region of interest" description="Disordered" evidence="4">
    <location>
        <begin position="626"/>
        <end position="654"/>
    </location>
</feature>
<keyword evidence="6" id="KW-1185">Reference proteome</keyword>
<evidence type="ECO:0000313" key="7">
    <source>
        <dbReference type="WBParaSite" id="ACRNAN_Path_1431.g5617.t1"/>
    </source>
</evidence>
<feature type="compositionally biased region" description="Low complexity" evidence="4">
    <location>
        <begin position="629"/>
        <end position="654"/>
    </location>
</feature>
<dbReference type="InterPro" id="IPR014352">
    <property type="entry name" value="FERM/acyl-CoA-bd_prot_sf"/>
</dbReference>
<feature type="compositionally biased region" description="Low complexity" evidence="4">
    <location>
        <begin position="525"/>
        <end position="539"/>
    </location>
</feature>
<evidence type="ECO:0000256" key="2">
    <source>
        <dbReference type="ARBA" id="ARBA00022801"/>
    </source>
</evidence>
<keyword evidence="3" id="KW-0904">Protein phosphatase</keyword>
<dbReference type="AlphaFoldDB" id="A0A914C0J9"/>
<dbReference type="Pfam" id="PF00373">
    <property type="entry name" value="FERM_M"/>
    <property type="match status" value="1"/>
</dbReference>
<feature type="region of interest" description="Disordered" evidence="4">
    <location>
        <begin position="592"/>
        <end position="613"/>
    </location>
</feature>
<evidence type="ECO:0000256" key="1">
    <source>
        <dbReference type="ARBA" id="ARBA00013064"/>
    </source>
</evidence>
<dbReference type="GO" id="GO:0004725">
    <property type="term" value="F:protein tyrosine phosphatase activity"/>
    <property type="evidence" value="ECO:0007669"/>
    <property type="project" value="UniProtKB-EC"/>
</dbReference>
<accession>A0A914C0J9</accession>
<proteinExistence type="predicted"/>
<dbReference type="Gene3D" id="2.30.29.30">
    <property type="entry name" value="Pleckstrin-homology domain (PH domain)/Phosphotyrosine-binding domain (PTB)"/>
    <property type="match status" value="1"/>
</dbReference>
<dbReference type="InterPro" id="IPR035963">
    <property type="entry name" value="FERM_2"/>
</dbReference>
<dbReference type="PANTHER" id="PTHR45706:SF1">
    <property type="entry name" value="PEZ, ISOFORM A"/>
    <property type="match status" value="1"/>
</dbReference>
<dbReference type="WBParaSite" id="ACRNAN_Path_1431.g5617.t1">
    <property type="protein sequence ID" value="ACRNAN_Path_1431.g5617.t1"/>
    <property type="gene ID" value="ACRNAN_Path_1431.g5617"/>
</dbReference>
<dbReference type="SUPFAM" id="SSF47031">
    <property type="entry name" value="Second domain of FERM"/>
    <property type="match status" value="1"/>
</dbReference>
<dbReference type="EC" id="3.1.3.48" evidence="1"/>